<dbReference type="RefSeq" id="WP_184585524.1">
    <property type="nucleotide sequence ID" value="NZ_JACHLI010000001.1"/>
</dbReference>
<sequence>MSHDLSKLACWDMEMCCWEGRPIGEIISIGIAELHLPTGRITREANYIVRPDRDKVSEFCTELTGITQRMVDRQGRSLADVLKTIEMKFGGAGKVYVAWGDDAGYLQRQCDWRGIKSPVKQSLDASLLYRIRQRMTDGKSVGLLSALTKAGLAFEGRQHNSLNDAKNLARLITKENLL</sequence>
<evidence type="ECO:0000259" key="4">
    <source>
        <dbReference type="SMART" id="SM00479"/>
    </source>
</evidence>
<accession>A0A7W7KFC3</accession>
<feature type="domain" description="Exonuclease" evidence="4">
    <location>
        <begin position="7"/>
        <end position="178"/>
    </location>
</feature>
<dbReference type="InterPro" id="IPR036397">
    <property type="entry name" value="RNaseH_sf"/>
</dbReference>
<dbReference type="Proteomes" id="UP000566995">
    <property type="component" value="Unassembled WGS sequence"/>
</dbReference>
<dbReference type="GO" id="GO:0003676">
    <property type="term" value="F:nucleic acid binding"/>
    <property type="evidence" value="ECO:0007669"/>
    <property type="project" value="InterPro"/>
</dbReference>
<dbReference type="SUPFAM" id="SSF53098">
    <property type="entry name" value="Ribonuclease H-like"/>
    <property type="match status" value="1"/>
</dbReference>
<evidence type="ECO:0000256" key="2">
    <source>
        <dbReference type="ARBA" id="ARBA00022801"/>
    </source>
</evidence>
<keyword evidence="1" id="KW-0540">Nuclease</keyword>
<keyword evidence="2" id="KW-0378">Hydrolase</keyword>
<gene>
    <name evidence="5" type="ORF">HNP46_000060</name>
</gene>
<dbReference type="InterPro" id="IPR012337">
    <property type="entry name" value="RNaseH-like_sf"/>
</dbReference>
<evidence type="ECO:0000313" key="5">
    <source>
        <dbReference type="EMBL" id="MBB4861249.1"/>
    </source>
</evidence>
<dbReference type="EMBL" id="JACHLI010000001">
    <property type="protein sequence ID" value="MBB4861249.1"/>
    <property type="molecule type" value="Genomic_DNA"/>
</dbReference>
<dbReference type="InterPro" id="IPR051274">
    <property type="entry name" value="3-5_Exoribonuclease"/>
</dbReference>
<dbReference type="GO" id="GO:0000175">
    <property type="term" value="F:3'-5'-RNA exonuclease activity"/>
    <property type="evidence" value="ECO:0007669"/>
    <property type="project" value="InterPro"/>
</dbReference>
<reference evidence="5 6" key="1">
    <citation type="submission" date="2020-08" db="EMBL/GenBank/DDBJ databases">
        <title>Functional genomics of gut bacteria from endangered species of beetles.</title>
        <authorList>
            <person name="Carlos-Shanley C."/>
        </authorList>
    </citation>
    <scope>NUCLEOTIDE SEQUENCE [LARGE SCALE GENOMIC DNA]</scope>
    <source>
        <strain evidence="5 6">S00179</strain>
    </source>
</reference>
<dbReference type="PANTHER" id="PTHR23044:SF61">
    <property type="entry name" value="3'-5' EXORIBONUCLEASE 1-RELATED"/>
    <property type="match status" value="1"/>
</dbReference>
<dbReference type="SMART" id="SM00479">
    <property type="entry name" value="EXOIII"/>
    <property type="match status" value="1"/>
</dbReference>
<dbReference type="InterPro" id="IPR013520">
    <property type="entry name" value="Ribonucl_H"/>
</dbReference>
<comment type="caution">
    <text evidence="5">The sequence shown here is derived from an EMBL/GenBank/DDBJ whole genome shotgun (WGS) entry which is preliminary data.</text>
</comment>
<dbReference type="GO" id="GO:0006259">
    <property type="term" value="P:DNA metabolic process"/>
    <property type="evidence" value="ECO:0007669"/>
    <property type="project" value="UniProtKB-ARBA"/>
</dbReference>
<protein>
    <submittedName>
        <fullName evidence="5">Inhibitor of KinA sporulation pathway (Predicted exonuclease)</fullName>
    </submittedName>
</protein>
<dbReference type="CDD" id="cd06133">
    <property type="entry name" value="ERI-1_3'hExo_like"/>
    <property type="match status" value="1"/>
</dbReference>
<evidence type="ECO:0000256" key="1">
    <source>
        <dbReference type="ARBA" id="ARBA00022722"/>
    </source>
</evidence>
<name>A0A7W7KFC3_PSENT</name>
<dbReference type="Gene3D" id="3.30.420.10">
    <property type="entry name" value="Ribonuclease H-like superfamily/Ribonuclease H"/>
    <property type="match status" value="1"/>
</dbReference>
<dbReference type="InterPro" id="IPR047201">
    <property type="entry name" value="ERI-1_3'hExo-like"/>
</dbReference>
<dbReference type="Pfam" id="PF00929">
    <property type="entry name" value="RNase_T"/>
    <property type="match status" value="1"/>
</dbReference>
<evidence type="ECO:0000256" key="3">
    <source>
        <dbReference type="ARBA" id="ARBA00022839"/>
    </source>
</evidence>
<organism evidence="5 6">
    <name type="scientific">Pseudomonas nitroreducens</name>
    <dbReference type="NCBI Taxonomy" id="46680"/>
    <lineage>
        <taxon>Bacteria</taxon>
        <taxon>Pseudomonadati</taxon>
        <taxon>Pseudomonadota</taxon>
        <taxon>Gammaproteobacteria</taxon>
        <taxon>Pseudomonadales</taxon>
        <taxon>Pseudomonadaceae</taxon>
        <taxon>Pseudomonas</taxon>
    </lineage>
</organism>
<evidence type="ECO:0000313" key="6">
    <source>
        <dbReference type="Proteomes" id="UP000566995"/>
    </source>
</evidence>
<dbReference type="PANTHER" id="PTHR23044">
    <property type="entry name" value="3'-5' EXONUCLEASE ERI1-RELATED"/>
    <property type="match status" value="1"/>
</dbReference>
<keyword evidence="3 5" id="KW-0269">Exonuclease</keyword>
<dbReference type="AlphaFoldDB" id="A0A7W7KFC3"/>
<proteinExistence type="predicted"/>